<evidence type="ECO:0000313" key="2">
    <source>
        <dbReference type="EMBL" id="GED97713.1"/>
    </source>
</evidence>
<comment type="caution">
    <text evidence="2">The sequence shown here is derived from an EMBL/GenBank/DDBJ whole genome shotgun (WGS) entry which is preliminary data.</text>
</comment>
<dbReference type="Proteomes" id="UP000444980">
    <property type="component" value="Unassembled WGS sequence"/>
</dbReference>
<evidence type="ECO:0008006" key="4">
    <source>
        <dbReference type="Google" id="ProtNLM"/>
    </source>
</evidence>
<accession>A0A7I9UXN2</accession>
<gene>
    <name evidence="2" type="ORF">nbrc107697_17520</name>
</gene>
<sequence length="84" mass="9257">MSSSTDIDPSRAYSGDMTGSEPNDSGTPTFDEVREKIEKRAATAIGSRELAEESAEGRTVEEQFEDRAEAARRKLDEIRKSMGD</sequence>
<keyword evidence="3" id="KW-1185">Reference proteome</keyword>
<dbReference type="AlphaFoldDB" id="A0A7I9UXN2"/>
<name>A0A7I9UXN2_9ACTN</name>
<evidence type="ECO:0000313" key="3">
    <source>
        <dbReference type="Proteomes" id="UP000444980"/>
    </source>
</evidence>
<feature type="compositionally biased region" description="Basic and acidic residues" evidence="1">
    <location>
        <begin position="49"/>
        <end position="65"/>
    </location>
</feature>
<feature type="compositionally biased region" description="Basic and acidic residues" evidence="1">
    <location>
        <begin position="31"/>
        <end position="41"/>
    </location>
</feature>
<proteinExistence type="predicted"/>
<organism evidence="2 3">
    <name type="scientific">Gordonia crocea</name>
    <dbReference type="NCBI Taxonomy" id="589162"/>
    <lineage>
        <taxon>Bacteria</taxon>
        <taxon>Bacillati</taxon>
        <taxon>Actinomycetota</taxon>
        <taxon>Actinomycetes</taxon>
        <taxon>Mycobacteriales</taxon>
        <taxon>Gordoniaceae</taxon>
        <taxon>Gordonia</taxon>
    </lineage>
</organism>
<evidence type="ECO:0000256" key="1">
    <source>
        <dbReference type="SAM" id="MobiDB-lite"/>
    </source>
</evidence>
<reference evidence="3" key="1">
    <citation type="submission" date="2019-06" db="EMBL/GenBank/DDBJ databases">
        <title>Gordonia isolated from sludge of a wastewater treatment plant.</title>
        <authorList>
            <person name="Tamura T."/>
            <person name="Aoyama K."/>
            <person name="Kang Y."/>
            <person name="Saito S."/>
            <person name="Akiyama N."/>
            <person name="Yazawa K."/>
            <person name="Gonoi T."/>
            <person name="Mikami Y."/>
        </authorList>
    </citation>
    <scope>NUCLEOTIDE SEQUENCE [LARGE SCALE GENOMIC DNA]</scope>
    <source>
        <strain evidence="3">NBRC 107697</strain>
    </source>
</reference>
<feature type="region of interest" description="Disordered" evidence="1">
    <location>
        <begin position="1"/>
        <end position="65"/>
    </location>
</feature>
<protein>
    <recommendedName>
        <fullName evidence="4">Phage shock protein A (IM30)</fullName>
    </recommendedName>
</protein>
<dbReference type="EMBL" id="BJOU01000001">
    <property type="protein sequence ID" value="GED97713.1"/>
    <property type="molecule type" value="Genomic_DNA"/>
</dbReference>